<accession>A0AAD7J5F0</accession>
<evidence type="ECO:0000313" key="1">
    <source>
        <dbReference type="EMBL" id="KAJ7755437.1"/>
    </source>
</evidence>
<protein>
    <submittedName>
        <fullName evidence="1">Uncharacterized protein</fullName>
    </submittedName>
</protein>
<evidence type="ECO:0000313" key="2">
    <source>
        <dbReference type="Proteomes" id="UP001215598"/>
    </source>
</evidence>
<dbReference type="Proteomes" id="UP001215598">
    <property type="component" value="Unassembled WGS sequence"/>
</dbReference>
<name>A0AAD7J5F0_9AGAR</name>
<dbReference type="EMBL" id="JARKIB010000049">
    <property type="protein sequence ID" value="KAJ7755437.1"/>
    <property type="molecule type" value="Genomic_DNA"/>
</dbReference>
<proteinExistence type="predicted"/>
<sequence>MCVHHQTQRHRGILALRTRASATAASSNSFASPPLLLLPLTHSRTKTARTEPKSRRTLVVLLPHFWVDLPAIACLRREGVMAAIPRLVLRTRYPSRAIGGCGRTKWWKEENRNPRVRRAATPALPSLKRTTRGPEPVWGIWRACLAPAPGEERRAERPRTCGSLIMRVLGCQ</sequence>
<reference evidence="1" key="1">
    <citation type="submission" date="2023-03" db="EMBL/GenBank/DDBJ databases">
        <title>Massive genome expansion in bonnet fungi (Mycena s.s.) driven by repeated elements and novel gene families across ecological guilds.</title>
        <authorList>
            <consortium name="Lawrence Berkeley National Laboratory"/>
            <person name="Harder C.B."/>
            <person name="Miyauchi S."/>
            <person name="Viragh M."/>
            <person name="Kuo A."/>
            <person name="Thoen E."/>
            <person name="Andreopoulos B."/>
            <person name="Lu D."/>
            <person name="Skrede I."/>
            <person name="Drula E."/>
            <person name="Henrissat B."/>
            <person name="Morin E."/>
            <person name="Kohler A."/>
            <person name="Barry K."/>
            <person name="LaButti K."/>
            <person name="Morin E."/>
            <person name="Salamov A."/>
            <person name="Lipzen A."/>
            <person name="Mereny Z."/>
            <person name="Hegedus B."/>
            <person name="Baldrian P."/>
            <person name="Stursova M."/>
            <person name="Weitz H."/>
            <person name="Taylor A."/>
            <person name="Grigoriev I.V."/>
            <person name="Nagy L.G."/>
            <person name="Martin F."/>
            <person name="Kauserud H."/>
        </authorList>
    </citation>
    <scope>NUCLEOTIDE SEQUENCE</scope>
    <source>
        <strain evidence="1">CBHHK182m</strain>
    </source>
</reference>
<organism evidence="1 2">
    <name type="scientific">Mycena metata</name>
    <dbReference type="NCBI Taxonomy" id="1033252"/>
    <lineage>
        <taxon>Eukaryota</taxon>
        <taxon>Fungi</taxon>
        <taxon>Dikarya</taxon>
        <taxon>Basidiomycota</taxon>
        <taxon>Agaricomycotina</taxon>
        <taxon>Agaricomycetes</taxon>
        <taxon>Agaricomycetidae</taxon>
        <taxon>Agaricales</taxon>
        <taxon>Marasmiineae</taxon>
        <taxon>Mycenaceae</taxon>
        <taxon>Mycena</taxon>
    </lineage>
</organism>
<gene>
    <name evidence="1" type="ORF">B0H16DRAFT_715158</name>
</gene>
<comment type="caution">
    <text evidence="1">The sequence shown here is derived from an EMBL/GenBank/DDBJ whole genome shotgun (WGS) entry which is preliminary data.</text>
</comment>
<dbReference type="AlphaFoldDB" id="A0AAD7J5F0"/>
<keyword evidence="2" id="KW-1185">Reference proteome</keyword>